<evidence type="ECO:0000259" key="4">
    <source>
        <dbReference type="SMART" id="SM00978"/>
    </source>
</evidence>
<feature type="domain" description="Tim44-like" evidence="4">
    <location>
        <begin position="122"/>
        <end position="310"/>
    </location>
</feature>
<proteinExistence type="predicted"/>
<feature type="chain" id="PRO_5040867483" evidence="3">
    <location>
        <begin position="20"/>
        <end position="715"/>
    </location>
</feature>
<keyword evidence="6" id="KW-1185">Reference proteome</keyword>
<dbReference type="PANTHER" id="PTHR41542">
    <property type="entry name" value="BLL5807 PROTEIN"/>
    <property type="match status" value="1"/>
</dbReference>
<reference evidence="5" key="1">
    <citation type="submission" date="2021-11" db="EMBL/GenBank/DDBJ databases">
        <title>Genome sequence.</title>
        <authorList>
            <person name="Sun Q."/>
        </authorList>
    </citation>
    <scope>NUCLEOTIDE SEQUENCE</scope>
    <source>
        <strain evidence="5">JC732</strain>
    </source>
</reference>
<dbReference type="Pfam" id="PF04280">
    <property type="entry name" value="Tim44"/>
    <property type="match status" value="1"/>
</dbReference>
<name>A0A9X1MRW7_9BACT</name>
<dbReference type="EMBL" id="JAJKFT010000010">
    <property type="protein sequence ID" value="MCC9631235.1"/>
    <property type="molecule type" value="Genomic_DNA"/>
</dbReference>
<evidence type="ECO:0000313" key="6">
    <source>
        <dbReference type="Proteomes" id="UP001139103"/>
    </source>
</evidence>
<comment type="caution">
    <text evidence="5">The sequence shown here is derived from an EMBL/GenBank/DDBJ whole genome shotgun (WGS) entry which is preliminary data.</text>
</comment>
<feature type="region of interest" description="Disordered" evidence="1">
    <location>
        <begin position="695"/>
        <end position="715"/>
    </location>
</feature>
<evidence type="ECO:0000256" key="3">
    <source>
        <dbReference type="SAM" id="SignalP"/>
    </source>
</evidence>
<feature type="transmembrane region" description="Helical" evidence="2">
    <location>
        <begin position="81"/>
        <end position="98"/>
    </location>
</feature>
<dbReference type="SUPFAM" id="SSF54427">
    <property type="entry name" value="NTF2-like"/>
    <property type="match status" value="1"/>
</dbReference>
<keyword evidence="3" id="KW-0732">Signal</keyword>
<dbReference type="Gene3D" id="3.10.450.240">
    <property type="match status" value="1"/>
</dbReference>
<dbReference type="InterPro" id="IPR032710">
    <property type="entry name" value="NTF2-like_dom_sf"/>
</dbReference>
<dbReference type="RefSeq" id="WP_230223023.1">
    <property type="nucleotide sequence ID" value="NZ_JAJKFT010000010.1"/>
</dbReference>
<gene>
    <name evidence="5" type="ORF">LOC68_22815</name>
</gene>
<dbReference type="InterPro" id="IPR007379">
    <property type="entry name" value="Tim44-like_dom"/>
</dbReference>
<keyword evidence="2" id="KW-0472">Membrane</keyword>
<evidence type="ECO:0000313" key="5">
    <source>
        <dbReference type="EMBL" id="MCC9631235.1"/>
    </source>
</evidence>
<dbReference type="SMART" id="SM00978">
    <property type="entry name" value="Tim44"/>
    <property type="match status" value="1"/>
</dbReference>
<dbReference type="Proteomes" id="UP001139103">
    <property type="component" value="Unassembled WGS sequence"/>
</dbReference>
<dbReference type="PANTHER" id="PTHR41542:SF1">
    <property type="entry name" value="BLL5807 PROTEIN"/>
    <property type="match status" value="1"/>
</dbReference>
<dbReference type="SUPFAM" id="SSF158682">
    <property type="entry name" value="TerB-like"/>
    <property type="match status" value="1"/>
</dbReference>
<evidence type="ECO:0000256" key="2">
    <source>
        <dbReference type="SAM" id="Phobius"/>
    </source>
</evidence>
<keyword evidence="2" id="KW-0812">Transmembrane</keyword>
<dbReference type="CDD" id="cd07177">
    <property type="entry name" value="terB_like"/>
    <property type="match status" value="1"/>
</dbReference>
<accession>A0A9X1MRW7</accession>
<organism evidence="5 6">
    <name type="scientific">Blastopirellula sediminis</name>
    <dbReference type="NCBI Taxonomy" id="2894196"/>
    <lineage>
        <taxon>Bacteria</taxon>
        <taxon>Pseudomonadati</taxon>
        <taxon>Planctomycetota</taxon>
        <taxon>Planctomycetia</taxon>
        <taxon>Pirellulales</taxon>
        <taxon>Pirellulaceae</taxon>
        <taxon>Blastopirellula</taxon>
    </lineage>
</organism>
<feature type="signal peptide" evidence="3">
    <location>
        <begin position="1"/>
        <end position="19"/>
    </location>
</feature>
<dbReference type="Gene3D" id="1.10.3680.10">
    <property type="entry name" value="TerB-like"/>
    <property type="match status" value="2"/>
</dbReference>
<keyword evidence="2" id="KW-1133">Transmembrane helix</keyword>
<protein>
    <submittedName>
        <fullName evidence="5">TIM44-like domain-containing protein</fullName>
    </submittedName>
</protein>
<evidence type="ECO:0000256" key="1">
    <source>
        <dbReference type="SAM" id="MobiDB-lite"/>
    </source>
</evidence>
<dbReference type="AlphaFoldDB" id="A0A9X1MRW7"/>
<dbReference type="InterPro" id="IPR029024">
    <property type="entry name" value="TerB-like"/>
</dbReference>
<sequence length="715" mass="79511">MRFARALVLLLSGLILIPAADVWGRAGNGGSFSGGSSHSGGGFSGGGFSGGGHSSHYGGHGGSGGGQALGRLIEYLFRHPVIGIPTLVIVVLFFVWYVNQANERQQRRFISRSFDKLDHDFIDSCLESLQESDPSFDLQQFKQRAEHAFRKIQDAWCQQDLKPIHAFVSDGVYERFSLQIAEQNEHGYRNVIEDVRILGMTPIEIIASRNDLTAFDVISLRVSARAKDYRVDRATGKMIPGSKSNESFTEVWTFLRRRGAKTKPEKAGLIEGSCPNCGQSIQINQWDKCGSCGSLLRSGEHDWVLSEITQSDAWKPNAGLTLNSATRYWISHDPGFNTHHLEDRASVIFTRKVTADRHGEMRPLIKVAHDMYCDVHRGELEGKNRTFYTDCGVGAVDVIGVATDKNFDRALIDVRWSGRRNQKKGDGVDTARSPSTLRTLMVLGRKHGVQTKVEKSVSSLQCPGCGAPESDAASNCCEFCHMVLNDGASDWVLVDWLPFSSNEARDLRKRANEGIEMAIATIPTEMQYDEYERPVLDRPATFVYGQIVGQVSGSDLDRAQINGRSLREFAKIDDVDLIAWVVQVAAADGKLDAKEQKLLKEVAKAHKVPLSRIQGMLNDAANGQLEVAEPDSRASGVQWLTRMIDMALIDGHLDRREQKVIAATGKRLGMTDYDVARLLAKRKSELYREAKEQLKEQKKEAARRKIRDGYRPNDE</sequence>